<evidence type="ECO:0000313" key="3">
    <source>
        <dbReference type="Proteomes" id="UP000887565"/>
    </source>
</evidence>
<protein>
    <submittedName>
        <fullName evidence="4">Uncharacterized protein</fullName>
    </submittedName>
</protein>
<sequence length="121" mass="13077">MPKIYQRLLCFSEEPNVGRGFIKEQSFSADGRLIASPHGSGVRLLAFSSDFRELCDCDDLACLAKNSRAPSRPKISKLVPTGVTLNPDSSKIVLCTKFSPTHLLLASGCLGGNVSFHQPVL</sequence>
<proteinExistence type="predicted"/>
<reference evidence="4" key="1">
    <citation type="submission" date="2022-11" db="UniProtKB">
        <authorList>
            <consortium name="WormBaseParasite"/>
        </authorList>
    </citation>
    <scope>IDENTIFICATION</scope>
</reference>
<dbReference type="WBParaSite" id="nRc.2.0.1.t45129-RA">
    <property type="protein sequence ID" value="nRc.2.0.1.t45129-RA"/>
    <property type="gene ID" value="nRc.2.0.1.g45129"/>
</dbReference>
<keyword evidence="2" id="KW-0677">Repeat</keyword>
<evidence type="ECO:0000313" key="4">
    <source>
        <dbReference type="WBParaSite" id="nRc.2.0.1.t45129-RA"/>
    </source>
</evidence>
<keyword evidence="3" id="KW-1185">Reference proteome</keyword>
<evidence type="ECO:0000256" key="1">
    <source>
        <dbReference type="ARBA" id="ARBA00022574"/>
    </source>
</evidence>
<dbReference type="PANTHER" id="PTHR14588">
    <property type="entry name" value="DDB1- AND CUL4-ASSOCIATED FACTOR 10"/>
    <property type="match status" value="1"/>
</dbReference>
<dbReference type="PANTHER" id="PTHR14588:SF2">
    <property type="entry name" value="DDB1- AND CUL4-ASSOCIATED FACTOR 10"/>
    <property type="match status" value="1"/>
</dbReference>
<dbReference type="AlphaFoldDB" id="A0A915L1V0"/>
<keyword evidence="1" id="KW-0853">WD repeat</keyword>
<dbReference type="GO" id="GO:0080008">
    <property type="term" value="C:Cul4-RING E3 ubiquitin ligase complex"/>
    <property type="evidence" value="ECO:0007669"/>
    <property type="project" value="TreeGrafter"/>
</dbReference>
<dbReference type="InterPro" id="IPR039085">
    <property type="entry name" value="DCA10"/>
</dbReference>
<organism evidence="3 4">
    <name type="scientific">Romanomermis culicivorax</name>
    <name type="common">Nematode worm</name>
    <dbReference type="NCBI Taxonomy" id="13658"/>
    <lineage>
        <taxon>Eukaryota</taxon>
        <taxon>Metazoa</taxon>
        <taxon>Ecdysozoa</taxon>
        <taxon>Nematoda</taxon>
        <taxon>Enoplea</taxon>
        <taxon>Dorylaimia</taxon>
        <taxon>Mermithida</taxon>
        <taxon>Mermithoidea</taxon>
        <taxon>Mermithidae</taxon>
        <taxon>Romanomermis</taxon>
    </lineage>
</organism>
<name>A0A915L1V0_ROMCU</name>
<evidence type="ECO:0000256" key="2">
    <source>
        <dbReference type="ARBA" id="ARBA00022737"/>
    </source>
</evidence>
<dbReference type="Proteomes" id="UP000887565">
    <property type="component" value="Unplaced"/>
</dbReference>
<accession>A0A915L1V0</accession>